<feature type="transmembrane region" description="Helical" evidence="3">
    <location>
        <begin position="217"/>
        <end position="237"/>
    </location>
</feature>
<keyword evidence="1" id="KW-0175">Coiled coil</keyword>
<organism evidence="4 5">
    <name type="scientific">Musa troglodytarum</name>
    <name type="common">fe'i banana</name>
    <dbReference type="NCBI Taxonomy" id="320322"/>
    <lineage>
        <taxon>Eukaryota</taxon>
        <taxon>Viridiplantae</taxon>
        <taxon>Streptophyta</taxon>
        <taxon>Embryophyta</taxon>
        <taxon>Tracheophyta</taxon>
        <taxon>Spermatophyta</taxon>
        <taxon>Magnoliopsida</taxon>
        <taxon>Liliopsida</taxon>
        <taxon>Zingiberales</taxon>
        <taxon>Musaceae</taxon>
        <taxon>Musa</taxon>
    </lineage>
</organism>
<evidence type="ECO:0000313" key="4">
    <source>
        <dbReference type="EMBL" id="URE23318.1"/>
    </source>
</evidence>
<evidence type="ECO:0000256" key="3">
    <source>
        <dbReference type="SAM" id="Phobius"/>
    </source>
</evidence>
<accession>A0A9E7KJL5</accession>
<dbReference type="Proteomes" id="UP001055439">
    <property type="component" value="Chromosome 8"/>
</dbReference>
<feature type="transmembrane region" description="Helical" evidence="3">
    <location>
        <begin position="311"/>
        <end position="333"/>
    </location>
</feature>
<feature type="region of interest" description="Disordered" evidence="2">
    <location>
        <begin position="499"/>
        <end position="591"/>
    </location>
</feature>
<keyword evidence="3" id="KW-0472">Membrane</keyword>
<evidence type="ECO:0000256" key="1">
    <source>
        <dbReference type="SAM" id="Coils"/>
    </source>
</evidence>
<evidence type="ECO:0000313" key="5">
    <source>
        <dbReference type="Proteomes" id="UP001055439"/>
    </source>
</evidence>
<dbReference type="PANTHER" id="PTHR36383">
    <property type="entry name" value="OS09G0529350 PROTEIN"/>
    <property type="match status" value="1"/>
</dbReference>
<dbReference type="EMBL" id="CP097510">
    <property type="protein sequence ID" value="URE23318.1"/>
    <property type="molecule type" value="Genomic_DNA"/>
</dbReference>
<proteinExistence type="predicted"/>
<protein>
    <submittedName>
        <fullName evidence="4">Uncharacterized protein</fullName>
    </submittedName>
</protein>
<keyword evidence="5" id="KW-1185">Reference proteome</keyword>
<name>A0A9E7KJL5_9LILI</name>
<dbReference type="PANTHER" id="PTHR36383:SF1">
    <property type="entry name" value="PROTEIN, PUTATIVE-RELATED"/>
    <property type="match status" value="1"/>
</dbReference>
<feature type="coiled-coil region" evidence="1">
    <location>
        <begin position="119"/>
        <end position="187"/>
    </location>
</feature>
<reference evidence="4" key="1">
    <citation type="submission" date="2022-05" db="EMBL/GenBank/DDBJ databases">
        <title>The Musa troglodytarum L. genome provides insights into the mechanism of non-climacteric behaviour and enrichment of carotenoids.</title>
        <authorList>
            <person name="Wang J."/>
        </authorList>
    </citation>
    <scope>NUCLEOTIDE SEQUENCE</scope>
    <source>
        <tissue evidence="4">Leaf</tissue>
    </source>
</reference>
<keyword evidence="3" id="KW-0812">Transmembrane</keyword>
<dbReference type="OrthoDB" id="198474at2759"/>
<evidence type="ECO:0000256" key="2">
    <source>
        <dbReference type="SAM" id="MobiDB-lite"/>
    </source>
</evidence>
<feature type="region of interest" description="Disordered" evidence="2">
    <location>
        <begin position="58"/>
        <end position="105"/>
    </location>
</feature>
<sequence length="591" mass="65260">MRVRRTGRKKRLLARFASYPVPSRTRCLSATDFVMPPPASAIPRFRCASSALLRSRKPISTDTRHIHRPKPISSLNLLSSSSAPPRRSRCGANSEGPGSRPEEEALSGLVDGLLRREENKALLDGLEEASARVERAREALADIERREADALRVKEYMRQLQNREAEIAQSQRELLEARAKVEEAQRSLSANTDDSNNSNIVFEDINKEKERLESAKAAVVSSVAGTLASVPIYLYQATSVPQLILDLAVISISCALFGVTFRYTVRQDLDNLQLKTGTCAAFGLIKGLSAAETGRILKLDAESFISFSIDGAVYVSENIFIFLVAAVALDFCFKMRIFNWMHRKLHSGNNYSQVSQDEDVEEKAAVETDTDALLLHDMLNGILTIGTLGHHHHLVPEAYFDSEELLGEDGQVIGEVEEAGFFEVAGEASAAVLKESFKIKLSVEDEEKKIMEVVQVHGVQGSEKILELPLLKEHKEKRQRRRTTLADLLAANAVNDNDSAAKTVPDGTNVRGKQQAINVKNNMQHKKSKGDRKPPATTTTTGKLQTLIPRMLKKKIHPEMAEPEEEALKERNKAEKPPMAGQAASGNLPSL</sequence>
<feature type="compositionally biased region" description="Polar residues" evidence="2">
    <location>
        <begin position="511"/>
        <end position="522"/>
    </location>
</feature>
<keyword evidence="3" id="KW-1133">Transmembrane helix</keyword>
<gene>
    <name evidence="4" type="ORF">MUK42_06922</name>
</gene>
<feature type="compositionally biased region" description="Basic and acidic residues" evidence="2">
    <location>
        <begin position="566"/>
        <end position="576"/>
    </location>
</feature>
<feature type="compositionally biased region" description="Low complexity" evidence="2">
    <location>
        <begin position="71"/>
        <end position="85"/>
    </location>
</feature>
<feature type="transmembrane region" description="Helical" evidence="3">
    <location>
        <begin position="243"/>
        <end position="265"/>
    </location>
</feature>
<dbReference type="AlphaFoldDB" id="A0A9E7KJL5"/>